<sequence>MFLAAATKCLKDPSLDAYPVNVYYCNSSAAPECCVQRNHFECCPTQAMKTTNEQLAVWGSVFGIALVITIVWTCYRKDNYLCEGANLYQRFTALRRNKTAVEETIIIETTSPSHVSNETPTRHVTLMKQDREGSNLTSSGVQPTILPPTTNSRDASRESSPGSGNGACVNSEESKHEQSTQNAEIVR</sequence>
<name>A0AAD9KMF6_RIDPI</name>
<gene>
    <name evidence="3" type="ORF">NP493_812g00020</name>
</gene>
<evidence type="ECO:0000256" key="1">
    <source>
        <dbReference type="SAM" id="MobiDB-lite"/>
    </source>
</evidence>
<feature type="transmembrane region" description="Helical" evidence="2">
    <location>
        <begin position="55"/>
        <end position="75"/>
    </location>
</feature>
<reference evidence="3" key="1">
    <citation type="journal article" date="2023" name="Mol. Biol. Evol.">
        <title>Third-Generation Sequencing Reveals the Adaptive Role of the Epigenome in Three Deep-Sea Polychaetes.</title>
        <authorList>
            <person name="Perez M."/>
            <person name="Aroh O."/>
            <person name="Sun Y."/>
            <person name="Lan Y."/>
            <person name="Juniper S.K."/>
            <person name="Young C.R."/>
            <person name="Angers B."/>
            <person name="Qian P.Y."/>
        </authorList>
    </citation>
    <scope>NUCLEOTIDE SEQUENCE</scope>
    <source>
        <strain evidence="3">R07B-5</strain>
    </source>
</reference>
<keyword evidence="2" id="KW-1133">Transmembrane helix</keyword>
<comment type="caution">
    <text evidence="3">The sequence shown here is derived from an EMBL/GenBank/DDBJ whole genome shotgun (WGS) entry which is preliminary data.</text>
</comment>
<feature type="region of interest" description="Disordered" evidence="1">
    <location>
        <begin position="131"/>
        <end position="187"/>
    </location>
</feature>
<evidence type="ECO:0000313" key="4">
    <source>
        <dbReference type="Proteomes" id="UP001209878"/>
    </source>
</evidence>
<evidence type="ECO:0000313" key="3">
    <source>
        <dbReference type="EMBL" id="KAK2174289.1"/>
    </source>
</evidence>
<dbReference type="Proteomes" id="UP001209878">
    <property type="component" value="Unassembled WGS sequence"/>
</dbReference>
<keyword evidence="2" id="KW-0472">Membrane</keyword>
<protein>
    <submittedName>
        <fullName evidence="3">Uncharacterized protein</fullName>
    </submittedName>
</protein>
<keyword evidence="4" id="KW-1185">Reference proteome</keyword>
<proteinExistence type="predicted"/>
<evidence type="ECO:0000256" key="2">
    <source>
        <dbReference type="SAM" id="Phobius"/>
    </source>
</evidence>
<keyword evidence="2" id="KW-0812">Transmembrane</keyword>
<feature type="compositionally biased region" description="Polar residues" evidence="1">
    <location>
        <begin position="134"/>
        <end position="162"/>
    </location>
</feature>
<dbReference type="EMBL" id="JAODUO010000812">
    <property type="protein sequence ID" value="KAK2174289.1"/>
    <property type="molecule type" value="Genomic_DNA"/>
</dbReference>
<dbReference type="AlphaFoldDB" id="A0AAD9KMF6"/>
<organism evidence="3 4">
    <name type="scientific">Ridgeia piscesae</name>
    <name type="common">Tubeworm</name>
    <dbReference type="NCBI Taxonomy" id="27915"/>
    <lineage>
        <taxon>Eukaryota</taxon>
        <taxon>Metazoa</taxon>
        <taxon>Spiralia</taxon>
        <taxon>Lophotrochozoa</taxon>
        <taxon>Annelida</taxon>
        <taxon>Polychaeta</taxon>
        <taxon>Sedentaria</taxon>
        <taxon>Canalipalpata</taxon>
        <taxon>Sabellida</taxon>
        <taxon>Siboglinidae</taxon>
        <taxon>Ridgeia</taxon>
    </lineage>
</organism>
<accession>A0AAD9KMF6</accession>